<dbReference type="EMBL" id="JANLCJ010000004">
    <property type="protein sequence ID" value="MCS5734691.1"/>
    <property type="molecule type" value="Genomic_DNA"/>
</dbReference>
<keyword evidence="4" id="KW-1185">Reference proteome</keyword>
<evidence type="ECO:0000313" key="3">
    <source>
        <dbReference type="EMBL" id="MCS5734691.1"/>
    </source>
</evidence>
<gene>
    <name evidence="3" type="ORF">N1032_13180</name>
</gene>
<dbReference type="SUPFAM" id="SSF75304">
    <property type="entry name" value="Amidase signature (AS) enzymes"/>
    <property type="match status" value="1"/>
</dbReference>
<sequence length="493" mass="51719">MDATTDSLAQLDATTMLAALEARELSAVELLERHLALIEARNPELNAVVATDAASARATAADVDRRRAAGEAVGALAGLPMTVKDSFDVRGLRTSQGRLSDSRVAGDDAPVVARVRAADAILLGKTNLPLFLADSQTVNDDFGRTDNPWNAEHTPGGSSGGSAASVSAGFAAGEIASDLSGSIRVPASWCGLFGHRPSNGVISKQGHMPWPEGGLLEPSLSATGPLARSAVDLDRLTRVMMGAAPQDAVGWRLDLPAPRVTQLDGARVALWLDDPAAPVDDETRQAIELFAQRLEDSGCLVTELTAPPVVGDAAMRLFERLQAAELVHALDDESWSRLVDIAGQMPGAAGSAESSEIENALLYTQPVRATWADWQQQRRIAAEWNAVFETVDVVLAPTVPTVAPCHSTVPAESRTLLIDGWEHPAQAVIGAWSRLASLGRGPSTVVPLGAGAASGLPVGAQLIGPYLEDFTPLHVAVIAEREGLIAHEPPPGW</sequence>
<dbReference type="RefSeq" id="WP_259539556.1">
    <property type="nucleotide sequence ID" value="NZ_JANLCJ010000004.1"/>
</dbReference>
<dbReference type="PIRSF" id="PIRSF001221">
    <property type="entry name" value="Amidase_fungi"/>
    <property type="match status" value="1"/>
</dbReference>
<dbReference type="Proteomes" id="UP001165586">
    <property type="component" value="Unassembled WGS sequence"/>
</dbReference>
<dbReference type="PANTHER" id="PTHR43372:SF4">
    <property type="entry name" value="FATTY-ACID AMIDE HYDROLASE 2"/>
    <property type="match status" value="1"/>
</dbReference>
<organism evidence="3 4">
    <name type="scientific">Herbiconiux daphne</name>
    <dbReference type="NCBI Taxonomy" id="2970914"/>
    <lineage>
        <taxon>Bacteria</taxon>
        <taxon>Bacillati</taxon>
        <taxon>Actinomycetota</taxon>
        <taxon>Actinomycetes</taxon>
        <taxon>Micrococcales</taxon>
        <taxon>Microbacteriaceae</taxon>
        <taxon>Herbiconiux</taxon>
    </lineage>
</organism>
<dbReference type="InterPro" id="IPR052739">
    <property type="entry name" value="FAAH2"/>
</dbReference>
<reference evidence="3" key="1">
    <citation type="submission" date="2022-08" db="EMBL/GenBank/DDBJ databases">
        <authorList>
            <person name="Deng Y."/>
            <person name="Han X.-F."/>
            <person name="Zhang Y.-Q."/>
        </authorList>
    </citation>
    <scope>NUCLEOTIDE SEQUENCE</scope>
    <source>
        <strain evidence="3">CPCC 203386</strain>
    </source>
</reference>
<feature type="region of interest" description="Disordered" evidence="1">
    <location>
        <begin position="143"/>
        <end position="164"/>
    </location>
</feature>
<dbReference type="Pfam" id="PF01425">
    <property type="entry name" value="Amidase"/>
    <property type="match status" value="1"/>
</dbReference>
<comment type="caution">
    <text evidence="3">The sequence shown here is derived from an EMBL/GenBank/DDBJ whole genome shotgun (WGS) entry which is preliminary data.</text>
</comment>
<feature type="domain" description="Amidase" evidence="2">
    <location>
        <begin position="29"/>
        <end position="470"/>
    </location>
</feature>
<dbReference type="Gene3D" id="3.90.1300.10">
    <property type="entry name" value="Amidase signature (AS) domain"/>
    <property type="match status" value="1"/>
</dbReference>
<evidence type="ECO:0000256" key="1">
    <source>
        <dbReference type="SAM" id="MobiDB-lite"/>
    </source>
</evidence>
<dbReference type="InterPro" id="IPR023631">
    <property type="entry name" value="Amidase_dom"/>
</dbReference>
<evidence type="ECO:0000313" key="4">
    <source>
        <dbReference type="Proteomes" id="UP001165586"/>
    </source>
</evidence>
<protein>
    <submittedName>
        <fullName evidence="3">Amidase family protein</fullName>
    </submittedName>
</protein>
<proteinExistence type="predicted"/>
<evidence type="ECO:0000259" key="2">
    <source>
        <dbReference type="Pfam" id="PF01425"/>
    </source>
</evidence>
<dbReference type="PANTHER" id="PTHR43372">
    <property type="entry name" value="FATTY-ACID AMIDE HYDROLASE"/>
    <property type="match status" value="1"/>
</dbReference>
<dbReference type="InterPro" id="IPR036928">
    <property type="entry name" value="AS_sf"/>
</dbReference>
<name>A0ABT2H430_9MICO</name>
<accession>A0ABT2H430</accession>